<accession>A0A269YII0</accession>
<reference evidence="1" key="4">
    <citation type="submission" date="2020-04" db="EMBL/GenBank/DDBJ databases">
        <title>Deep metagenomics examines the oral microbiome during advanced dental caries in children, revealing novel taxa and co-occurrences with host molecules.</title>
        <authorList>
            <person name="Baker J.L."/>
            <person name="Morton J.T."/>
            <person name="Dinis M."/>
            <person name="Alvarez R."/>
            <person name="Tran N.C."/>
            <person name="Knight R."/>
            <person name="Edlund A."/>
        </authorList>
    </citation>
    <scope>NUCLEOTIDE SEQUENCE</scope>
    <source>
        <strain evidence="1">JCVI_47_bin.4</strain>
    </source>
</reference>
<organism evidence="3 6">
    <name type="scientific">Rothia dentocariosa</name>
    <dbReference type="NCBI Taxonomy" id="2047"/>
    <lineage>
        <taxon>Bacteria</taxon>
        <taxon>Bacillati</taxon>
        <taxon>Actinomycetota</taxon>
        <taxon>Actinomycetes</taxon>
        <taxon>Micrococcales</taxon>
        <taxon>Micrococcaceae</taxon>
        <taxon>Rothia</taxon>
    </lineage>
</organism>
<dbReference type="RefSeq" id="WP_004005102.1">
    <property type="nucleotide sequence ID" value="NZ_CABFMC010000010.1"/>
</dbReference>
<evidence type="ECO:0000313" key="1">
    <source>
        <dbReference type="EMBL" id="MBF1649118.1"/>
    </source>
</evidence>
<reference evidence="4 7" key="3">
    <citation type="submission" date="2018-12" db="EMBL/GenBank/DDBJ databases">
        <authorList>
            <consortium name="Pathogen Informatics"/>
        </authorList>
    </citation>
    <scope>NUCLEOTIDE SEQUENCE [LARGE SCALE GENOMIC DNA]</scope>
    <source>
        <strain evidence="4 7">NCTC10918</strain>
    </source>
</reference>
<dbReference type="EMBL" id="LR134521">
    <property type="protein sequence ID" value="VEJ29868.1"/>
    <property type="molecule type" value="Genomic_DNA"/>
</dbReference>
<keyword evidence="2" id="KW-0547">Nucleotide-binding</keyword>
<dbReference type="Proteomes" id="UP000219947">
    <property type="component" value="Unassembled WGS sequence"/>
</dbReference>
<evidence type="ECO:0000313" key="3">
    <source>
        <dbReference type="EMBL" id="PEN17109.1"/>
    </source>
</evidence>
<keyword evidence="2" id="KW-0067">ATP-binding</keyword>
<dbReference type="GeneID" id="29743437"/>
<sequence length="75" mass="8114">MEIKIGIRHISREVTLETKESVETIRTKVADAITNGSLLEITDDKGATTLVPGEQIGYVELGSEEKRRVGFGVGA</sequence>
<evidence type="ECO:0000313" key="5">
    <source>
        <dbReference type="Proteomes" id="UP000216195"/>
    </source>
</evidence>
<proteinExistence type="predicted"/>
<dbReference type="InterPro" id="IPR021456">
    <property type="entry name" value="DUF3107"/>
</dbReference>
<evidence type="ECO:0000313" key="4">
    <source>
        <dbReference type="EMBL" id="VEJ29868.1"/>
    </source>
</evidence>
<dbReference type="AlphaFoldDB" id="A0A269YII0"/>
<name>A0A269YII0_9MICC</name>
<dbReference type="EMBL" id="PDEV01000001">
    <property type="protein sequence ID" value="PEN17109.1"/>
    <property type="molecule type" value="Genomic_DNA"/>
</dbReference>
<reference evidence="2 5" key="1">
    <citation type="submission" date="2017-04" db="EMBL/GenBank/DDBJ databases">
        <title>Kefir bacterial isolates.</title>
        <authorList>
            <person name="Kim Y."/>
            <person name="Blasche S."/>
            <person name="Patil K.R."/>
        </authorList>
    </citation>
    <scope>NUCLEOTIDE SEQUENCE [LARGE SCALE GENOMIC DNA]</scope>
    <source>
        <strain evidence="2 5">OG2-1</strain>
    </source>
</reference>
<dbReference type="EMBL" id="NCWU01000008">
    <property type="protein sequence ID" value="PAK85368.1"/>
    <property type="molecule type" value="Genomic_DNA"/>
</dbReference>
<dbReference type="EMBL" id="JABZXJ010000009">
    <property type="protein sequence ID" value="MBF1649118.1"/>
    <property type="molecule type" value="Genomic_DNA"/>
</dbReference>
<evidence type="ECO:0000313" key="6">
    <source>
        <dbReference type="Proteomes" id="UP000219947"/>
    </source>
</evidence>
<dbReference type="OMA" id="KIGVQHA"/>
<evidence type="ECO:0000313" key="7">
    <source>
        <dbReference type="Proteomes" id="UP000270988"/>
    </source>
</evidence>
<protein>
    <submittedName>
        <fullName evidence="2">ATP-binding protein</fullName>
    </submittedName>
    <submittedName>
        <fullName evidence="3">DUF3107 domain-containing protein</fullName>
    </submittedName>
    <submittedName>
        <fullName evidence="4">Protein of uncharacterized function (DUF3107)</fullName>
    </submittedName>
</protein>
<keyword evidence="6" id="KW-1185">Reference proteome</keyword>
<gene>
    <name evidence="2" type="ORF">B8W87_07505</name>
    <name evidence="3" type="ORF">CRM92_03570</name>
    <name evidence="1" type="ORF">HXO56_03310</name>
    <name evidence="4" type="ORF">NCTC10918_01140</name>
</gene>
<dbReference type="Proteomes" id="UP000769484">
    <property type="component" value="Unassembled WGS sequence"/>
</dbReference>
<reference evidence="3" key="2">
    <citation type="submission" date="2017-10" db="EMBL/GenBank/DDBJ databases">
        <title>Kefir isolates.</title>
        <authorList>
            <person name="Kim Y."/>
            <person name="Blasche S."/>
        </authorList>
    </citation>
    <scope>NUCLEOTIDE SEQUENCE [LARGE SCALE GENOMIC DNA]</scope>
    <source>
        <strain evidence="3">OG2-2</strain>
    </source>
</reference>
<dbReference type="STRING" id="762948.HMPREF0733_10117"/>
<dbReference type="Proteomes" id="UP000270988">
    <property type="component" value="Chromosome"/>
</dbReference>
<dbReference type="Pfam" id="PF11305">
    <property type="entry name" value="DUF3107"/>
    <property type="match status" value="1"/>
</dbReference>
<dbReference type="GO" id="GO:0005524">
    <property type="term" value="F:ATP binding"/>
    <property type="evidence" value="ECO:0007669"/>
    <property type="project" value="UniProtKB-KW"/>
</dbReference>
<dbReference type="Proteomes" id="UP000216195">
    <property type="component" value="Unassembled WGS sequence"/>
</dbReference>
<evidence type="ECO:0000313" key="2">
    <source>
        <dbReference type="EMBL" id="PAK85368.1"/>
    </source>
</evidence>